<dbReference type="PANTHER" id="PTHR46093:SF18">
    <property type="entry name" value="FIBRONECTIN TYPE-III DOMAIN-CONTAINING PROTEIN"/>
    <property type="match status" value="1"/>
</dbReference>
<dbReference type="SMART" id="SM00612">
    <property type="entry name" value="Kelch"/>
    <property type="match status" value="2"/>
</dbReference>
<feature type="compositionally biased region" description="Polar residues" evidence="3">
    <location>
        <begin position="488"/>
        <end position="500"/>
    </location>
</feature>
<evidence type="ECO:0000313" key="6">
    <source>
        <dbReference type="Proteomes" id="UP000717515"/>
    </source>
</evidence>
<gene>
    <name evidence="5" type="ORF">KVV02_006945</name>
</gene>
<feature type="compositionally biased region" description="Basic and acidic residues" evidence="3">
    <location>
        <begin position="505"/>
        <end position="514"/>
    </location>
</feature>
<evidence type="ECO:0000256" key="1">
    <source>
        <dbReference type="ARBA" id="ARBA00022441"/>
    </source>
</evidence>
<feature type="region of interest" description="Disordered" evidence="3">
    <location>
        <begin position="1"/>
        <end position="22"/>
    </location>
</feature>
<dbReference type="PANTHER" id="PTHR46093">
    <property type="entry name" value="ACYL-COA-BINDING DOMAIN-CONTAINING PROTEIN 5"/>
    <property type="match status" value="1"/>
</dbReference>
<keyword evidence="1" id="KW-0880">Kelch repeat</keyword>
<dbReference type="SUPFAM" id="SSF117281">
    <property type="entry name" value="Kelch motif"/>
    <property type="match status" value="1"/>
</dbReference>
<evidence type="ECO:0000313" key="5">
    <source>
        <dbReference type="EMBL" id="KAG9325305.1"/>
    </source>
</evidence>
<keyword evidence="4" id="KW-1133">Transmembrane helix</keyword>
<evidence type="ECO:0008006" key="7">
    <source>
        <dbReference type="Google" id="ProtNLM"/>
    </source>
</evidence>
<dbReference type="AlphaFoldDB" id="A0A9P8A9H2"/>
<keyword evidence="4" id="KW-0812">Transmembrane</keyword>
<keyword evidence="2" id="KW-0677">Repeat</keyword>
<dbReference type="EMBL" id="JAIFTL010000043">
    <property type="protein sequence ID" value="KAG9325305.1"/>
    <property type="molecule type" value="Genomic_DNA"/>
</dbReference>
<evidence type="ECO:0000256" key="3">
    <source>
        <dbReference type="SAM" id="MobiDB-lite"/>
    </source>
</evidence>
<protein>
    <recommendedName>
        <fullName evidence="7">Kelch repeat protein</fullName>
    </recommendedName>
</protein>
<dbReference type="Proteomes" id="UP000717515">
    <property type="component" value="Unassembled WGS sequence"/>
</dbReference>
<sequence length="557" mass="61533">MRPELPPNGPFDRRAEPPPLSAPVGSVGPASCYFNGTWYIQGGFNNEAFRPYGYTLDLERPWYTSQPPWVPLPSSPYAGQVNACIFSTSAYPHLNFTGPALVILGNEIKEQPLMSVLDLTAGKWHGNGTSAPVPQRNKGLIPVGNPNDGKIYIRGGFHSTTMDTMDVYNPKTDSFETRPIPESPLFGGDLSTGETGVPRAQWYGAVWRDSTQSILYFGGGGEYTLYAPAEIFEYKPATNTWSFMRTTGEEPSKRKDHCMTIDNASGKLAVFGGQDGEQVFADIYILDLSTLIWKKGEPELEPRTEMACAMHEDGFFIWGGAKDLLQAKLHNSEPLVFNLTKMSWAYANKFETGVIPDSVPTDNQSPSLALILGLVIGMIALATVGFGCCLYQREKRKTDKNHGHASGQGMEGPSKSSVQPPLRSNSPSSENHPHEPLAPRAVHRTRVQADTTRHTNRQRRESFSDTGSSVEEDDDDDYVEEEGRFRQGRSNRQPSASSARNRSRGVREIGHKIELTYMDSADVERPHTPTSYDKQEDVSFKPPSMVRPAPAPAVVLR</sequence>
<evidence type="ECO:0000256" key="4">
    <source>
        <dbReference type="SAM" id="Phobius"/>
    </source>
</evidence>
<feature type="region of interest" description="Disordered" evidence="3">
    <location>
        <begin position="399"/>
        <end position="557"/>
    </location>
</feature>
<proteinExistence type="predicted"/>
<keyword evidence="4" id="KW-0472">Membrane</keyword>
<feature type="transmembrane region" description="Helical" evidence="4">
    <location>
        <begin position="368"/>
        <end position="391"/>
    </location>
</feature>
<dbReference type="Gene3D" id="2.120.10.80">
    <property type="entry name" value="Kelch-type beta propeller"/>
    <property type="match status" value="2"/>
</dbReference>
<feature type="compositionally biased region" description="Basic and acidic residues" evidence="3">
    <location>
        <begin position="522"/>
        <end position="539"/>
    </location>
</feature>
<comment type="caution">
    <text evidence="5">The sequence shown here is derived from an EMBL/GenBank/DDBJ whole genome shotgun (WGS) entry which is preliminary data.</text>
</comment>
<dbReference type="InterPro" id="IPR015915">
    <property type="entry name" value="Kelch-typ_b-propeller"/>
</dbReference>
<name>A0A9P8A9H2_MORAP</name>
<reference evidence="5" key="1">
    <citation type="submission" date="2021-07" db="EMBL/GenBank/DDBJ databases">
        <title>Draft genome of Mortierella alpina, strain LL118, isolated from an aspen leaf litter sample.</title>
        <authorList>
            <person name="Yang S."/>
            <person name="Vinatzer B.A."/>
        </authorList>
    </citation>
    <scope>NUCLEOTIDE SEQUENCE</scope>
    <source>
        <strain evidence="5">LL118</strain>
    </source>
</reference>
<accession>A0A9P8A9H2</accession>
<organism evidence="5 6">
    <name type="scientific">Mortierella alpina</name>
    <name type="common">Oleaginous fungus</name>
    <name type="synonym">Mortierella renispora</name>
    <dbReference type="NCBI Taxonomy" id="64518"/>
    <lineage>
        <taxon>Eukaryota</taxon>
        <taxon>Fungi</taxon>
        <taxon>Fungi incertae sedis</taxon>
        <taxon>Mucoromycota</taxon>
        <taxon>Mortierellomycotina</taxon>
        <taxon>Mortierellomycetes</taxon>
        <taxon>Mortierellales</taxon>
        <taxon>Mortierellaceae</taxon>
        <taxon>Mortierella</taxon>
    </lineage>
</organism>
<dbReference type="Pfam" id="PF24681">
    <property type="entry name" value="Kelch_KLHDC2_KLHL20_DRC7"/>
    <property type="match status" value="1"/>
</dbReference>
<feature type="compositionally biased region" description="Acidic residues" evidence="3">
    <location>
        <begin position="470"/>
        <end position="480"/>
    </location>
</feature>
<dbReference type="InterPro" id="IPR006652">
    <property type="entry name" value="Kelch_1"/>
</dbReference>
<evidence type="ECO:0000256" key="2">
    <source>
        <dbReference type="ARBA" id="ARBA00022737"/>
    </source>
</evidence>
<feature type="compositionally biased region" description="Polar residues" evidence="3">
    <location>
        <begin position="414"/>
        <end position="430"/>
    </location>
</feature>